<comment type="similarity">
    <text evidence="1">Belongs to the multicopper oxidase family.</text>
</comment>
<keyword evidence="3 7" id="KW-0732">Signal</keyword>
<dbReference type="FunFam" id="2.60.40.420:FF:000036">
    <property type="entry name" value="L-ascorbate oxidase"/>
    <property type="match status" value="1"/>
</dbReference>
<dbReference type="PANTHER" id="PTHR11709">
    <property type="entry name" value="MULTI-COPPER OXIDASE"/>
    <property type="match status" value="1"/>
</dbReference>
<keyword evidence="5" id="KW-0186">Copper</keyword>
<dbReference type="InterPro" id="IPR008972">
    <property type="entry name" value="Cupredoxin"/>
</dbReference>
<evidence type="ECO:0000256" key="4">
    <source>
        <dbReference type="ARBA" id="ARBA00023002"/>
    </source>
</evidence>
<evidence type="ECO:0000256" key="5">
    <source>
        <dbReference type="ARBA" id="ARBA00023008"/>
    </source>
</evidence>
<feature type="domain" description="Plastocyanin-like" evidence="10">
    <location>
        <begin position="31"/>
        <end position="143"/>
    </location>
</feature>
<dbReference type="PROSITE" id="PS00079">
    <property type="entry name" value="MULTICOPPER_OXIDASE1"/>
    <property type="match status" value="1"/>
</dbReference>
<evidence type="ECO:0000259" key="8">
    <source>
        <dbReference type="Pfam" id="PF00394"/>
    </source>
</evidence>
<dbReference type="Pfam" id="PF00394">
    <property type="entry name" value="Cu-oxidase"/>
    <property type="match status" value="1"/>
</dbReference>
<organism evidence="11 12">
    <name type="scientific">Penicillium atrosanguineum</name>
    <dbReference type="NCBI Taxonomy" id="1132637"/>
    <lineage>
        <taxon>Eukaryota</taxon>
        <taxon>Fungi</taxon>
        <taxon>Dikarya</taxon>
        <taxon>Ascomycota</taxon>
        <taxon>Pezizomycotina</taxon>
        <taxon>Eurotiomycetes</taxon>
        <taxon>Eurotiomycetidae</taxon>
        <taxon>Eurotiales</taxon>
        <taxon>Aspergillaceae</taxon>
        <taxon>Penicillium</taxon>
    </lineage>
</organism>
<evidence type="ECO:0000256" key="3">
    <source>
        <dbReference type="ARBA" id="ARBA00022729"/>
    </source>
</evidence>
<dbReference type="AlphaFoldDB" id="A0A9W9KYE8"/>
<dbReference type="Pfam" id="PF07732">
    <property type="entry name" value="Cu-oxidase_3"/>
    <property type="match status" value="1"/>
</dbReference>
<dbReference type="CDD" id="cd13898">
    <property type="entry name" value="CuRO_3_Abr2_like"/>
    <property type="match status" value="1"/>
</dbReference>
<dbReference type="GO" id="GO:0005507">
    <property type="term" value="F:copper ion binding"/>
    <property type="evidence" value="ECO:0007669"/>
    <property type="project" value="InterPro"/>
</dbReference>
<feature type="domain" description="Plastocyanin-like" evidence="8">
    <location>
        <begin position="172"/>
        <end position="370"/>
    </location>
</feature>
<evidence type="ECO:0000256" key="7">
    <source>
        <dbReference type="SAM" id="SignalP"/>
    </source>
</evidence>
<feature type="domain" description="Plastocyanin-like" evidence="9">
    <location>
        <begin position="456"/>
        <end position="573"/>
    </location>
</feature>
<dbReference type="Pfam" id="PF07731">
    <property type="entry name" value="Cu-oxidase_2"/>
    <property type="match status" value="1"/>
</dbReference>
<dbReference type="CDD" id="cd13876">
    <property type="entry name" value="CuRO_2_Abr2_like"/>
    <property type="match status" value="1"/>
</dbReference>
<dbReference type="GO" id="GO:0052716">
    <property type="term" value="F:hydroquinone:oxygen oxidoreductase activity"/>
    <property type="evidence" value="ECO:0007669"/>
    <property type="project" value="UniProtKB-ARBA"/>
</dbReference>
<evidence type="ECO:0000256" key="1">
    <source>
        <dbReference type="ARBA" id="ARBA00010609"/>
    </source>
</evidence>
<keyword evidence="4" id="KW-0560">Oxidoreductase</keyword>
<gene>
    <name evidence="11" type="ORF">N7476_001601</name>
</gene>
<dbReference type="InterPro" id="IPR001117">
    <property type="entry name" value="Cu-oxidase_2nd"/>
</dbReference>
<name>A0A9W9KYE8_9EURO</name>
<protein>
    <recommendedName>
        <fullName evidence="13">Multicopper oxidase</fullName>
    </recommendedName>
</protein>
<evidence type="ECO:0000259" key="10">
    <source>
        <dbReference type="Pfam" id="PF07732"/>
    </source>
</evidence>
<proteinExistence type="inferred from homology"/>
<dbReference type="InterPro" id="IPR045087">
    <property type="entry name" value="Cu-oxidase_fam"/>
</dbReference>
<evidence type="ECO:0008006" key="13">
    <source>
        <dbReference type="Google" id="ProtNLM"/>
    </source>
</evidence>
<dbReference type="InterPro" id="IPR033138">
    <property type="entry name" value="Cu_oxidase_CS"/>
</dbReference>
<feature type="chain" id="PRO_5041194824" description="Multicopper oxidase" evidence="7">
    <location>
        <begin position="22"/>
        <end position="592"/>
    </location>
</feature>
<dbReference type="EMBL" id="JAPZBO010000001">
    <property type="protein sequence ID" value="KAJ5331818.1"/>
    <property type="molecule type" value="Genomic_DNA"/>
</dbReference>
<dbReference type="CDD" id="cd13850">
    <property type="entry name" value="CuRO_1_Abr2_like"/>
    <property type="match status" value="1"/>
</dbReference>
<keyword evidence="12" id="KW-1185">Reference proteome</keyword>
<feature type="signal peptide" evidence="7">
    <location>
        <begin position="1"/>
        <end position="21"/>
    </location>
</feature>
<evidence type="ECO:0000256" key="2">
    <source>
        <dbReference type="ARBA" id="ARBA00022723"/>
    </source>
</evidence>
<evidence type="ECO:0000313" key="11">
    <source>
        <dbReference type="EMBL" id="KAJ5331818.1"/>
    </source>
</evidence>
<evidence type="ECO:0000256" key="6">
    <source>
        <dbReference type="ARBA" id="ARBA00023180"/>
    </source>
</evidence>
<evidence type="ECO:0000259" key="9">
    <source>
        <dbReference type="Pfam" id="PF07731"/>
    </source>
</evidence>
<keyword evidence="6" id="KW-0325">Glycoprotein</keyword>
<evidence type="ECO:0000313" key="12">
    <source>
        <dbReference type="Proteomes" id="UP001147746"/>
    </source>
</evidence>
<dbReference type="InterPro" id="IPR011706">
    <property type="entry name" value="Cu-oxidase_C"/>
</dbReference>
<dbReference type="PANTHER" id="PTHR11709:SF488">
    <property type="entry name" value="LACCASE-RELATED"/>
    <property type="match status" value="1"/>
</dbReference>
<comment type="caution">
    <text evidence="11">The sequence shown here is derived from an EMBL/GenBank/DDBJ whole genome shotgun (WGS) entry which is preliminary data.</text>
</comment>
<keyword evidence="2" id="KW-0479">Metal-binding</keyword>
<accession>A0A9W9KYE8</accession>
<reference evidence="11" key="2">
    <citation type="journal article" date="2023" name="IMA Fungus">
        <title>Comparative genomic study of the Penicillium genus elucidates a diverse pangenome and 15 lateral gene transfer events.</title>
        <authorList>
            <person name="Petersen C."/>
            <person name="Sorensen T."/>
            <person name="Nielsen M.R."/>
            <person name="Sondergaard T.E."/>
            <person name="Sorensen J.L."/>
            <person name="Fitzpatrick D.A."/>
            <person name="Frisvad J.C."/>
            <person name="Nielsen K.L."/>
        </authorList>
    </citation>
    <scope>NUCLEOTIDE SEQUENCE</scope>
    <source>
        <strain evidence="11">IBT 21472</strain>
    </source>
</reference>
<dbReference type="SUPFAM" id="SSF49503">
    <property type="entry name" value="Cupredoxins"/>
    <property type="match status" value="3"/>
</dbReference>
<dbReference type="GO" id="GO:0042440">
    <property type="term" value="P:pigment metabolic process"/>
    <property type="evidence" value="ECO:0007669"/>
    <property type="project" value="UniProtKB-ARBA"/>
</dbReference>
<dbReference type="InterPro" id="IPR002355">
    <property type="entry name" value="Cu_oxidase_Cu_BS"/>
</dbReference>
<reference evidence="11" key="1">
    <citation type="submission" date="2022-12" db="EMBL/GenBank/DDBJ databases">
        <authorList>
            <person name="Petersen C."/>
        </authorList>
    </citation>
    <scope>NUCLEOTIDE SEQUENCE</scope>
    <source>
        <strain evidence="11">IBT 21472</strain>
    </source>
</reference>
<dbReference type="Gene3D" id="2.60.40.420">
    <property type="entry name" value="Cupredoxins - blue copper proteins"/>
    <property type="match status" value="3"/>
</dbReference>
<sequence length="592" mass="64233">MKLPLTIRLLLVLCLTQWVHAATVKVTAVLTWANKTVAGATRPVILTNGQYPGPPLSLNQGDNVQFKVENRCPFNVTVHFHGIEQVGTPWSDGVPGVSQVPIQQGRSFLYRWTADQYGSYFYHAHHRGQLEDGLYGPIYIAPSSSKAKPFSLITSNATQLQAMRAAEENTSPMMLSDWRVLTSEQIWAAEEASGVDSYCANALLINGKGSVTCFSRDEIDSLTTPNQRAALGNETLTDIACFPANITAAQGSFTHNYSALLPTMFSGCTPSRGPQAVLTVNSSAHYVSWDLISAAGLLHLTISVDEHDMWVYAIDGRYVQPVRVNAINIPNANRYSVLVPLNKPAGDYTIRMVSGSPQQILNTTAILRYIAAPQLGRTSNPWITLTGGNATASTIFLNDTSAIPFPIVTPAATADATYFLTIGHYDASYRWTLANSSFGLGLEESQPLLFNQSSVPSDLVIRTMNNTWVDLVLQVNSPVQPAHPIHKHSNKHFLIGQGNGTFTWSSVAEAIRDIPGSFNLVNPPYKDTTPTPAAVTGATWSVIRYHVVNPGAFLMHCHIQVHQSGGMALALLDGVDAWPSIPANYQGNASGF</sequence>
<dbReference type="Proteomes" id="UP001147746">
    <property type="component" value="Unassembled WGS sequence"/>
</dbReference>
<dbReference type="InterPro" id="IPR011707">
    <property type="entry name" value="Cu-oxidase-like_N"/>
</dbReference>
<dbReference type="PROSITE" id="PS00080">
    <property type="entry name" value="MULTICOPPER_OXIDASE2"/>
    <property type="match status" value="1"/>
</dbReference>